<proteinExistence type="predicted"/>
<keyword evidence="1" id="KW-0812">Transmembrane</keyword>
<dbReference type="EMBL" id="JBANRG010000002">
    <property type="protein sequence ID" value="KAK7470468.1"/>
    <property type="molecule type" value="Genomic_DNA"/>
</dbReference>
<accession>A0ABR1K0R3</accession>
<gene>
    <name evidence="2" type="ORF">VKT23_001893</name>
</gene>
<dbReference type="InterPro" id="IPR011059">
    <property type="entry name" value="Metal-dep_hydrolase_composite"/>
</dbReference>
<dbReference type="Proteomes" id="UP001498398">
    <property type="component" value="Unassembled WGS sequence"/>
</dbReference>
<keyword evidence="3" id="KW-1185">Reference proteome</keyword>
<reference evidence="2 3" key="1">
    <citation type="submission" date="2024-01" db="EMBL/GenBank/DDBJ databases">
        <title>A draft genome for the cacao thread blight pathogen Marasmiellus scandens.</title>
        <authorList>
            <person name="Baruah I.K."/>
            <person name="Leung J."/>
            <person name="Bukari Y."/>
            <person name="Amoako-Attah I."/>
            <person name="Meinhardt L.W."/>
            <person name="Bailey B.A."/>
            <person name="Cohen S.P."/>
        </authorList>
    </citation>
    <scope>NUCLEOTIDE SEQUENCE [LARGE SCALE GENOMIC DNA]</scope>
    <source>
        <strain evidence="2 3">GH-19</strain>
    </source>
</reference>
<name>A0ABR1K0R3_9AGAR</name>
<protein>
    <recommendedName>
        <fullName evidence="4">Amidohydrolase</fullName>
    </recommendedName>
</protein>
<organism evidence="2 3">
    <name type="scientific">Marasmiellus scandens</name>
    <dbReference type="NCBI Taxonomy" id="2682957"/>
    <lineage>
        <taxon>Eukaryota</taxon>
        <taxon>Fungi</taxon>
        <taxon>Dikarya</taxon>
        <taxon>Basidiomycota</taxon>
        <taxon>Agaricomycotina</taxon>
        <taxon>Agaricomycetes</taxon>
        <taxon>Agaricomycetidae</taxon>
        <taxon>Agaricales</taxon>
        <taxon>Marasmiineae</taxon>
        <taxon>Omphalotaceae</taxon>
        <taxon>Marasmiellus</taxon>
    </lineage>
</organism>
<keyword evidence="1" id="KW-1133">Transmembrane helix</keyword>
<keyword evidence="1" id="KW-0472">Membrane</keyword>
<evidence type="ECO:0000256" key="1">
    <source>
        <dbReference type="SAM" id="Phobius"/>
    </source>
</evidence>
<dbReference type="PANTHER" id="PTHR43668">
    <property type="entry name" value="ALLANTOINASE"/>
    <property type="match status" value="1"/>
</dbReference>
<sequence>MSAKLKQKRDETELEPYSSQLLTGQLYSTRSVLLTLSLAILSLAIVTYSSFNSLWASHNYSNSDVTVLPKNAAQILSQCQALRTRAGPSPNFREREVSDRFDPLMNHNTSYLIKNATLLTGEKNGTNVIHGDLLMVNGLIKGMGKNVPRDLVETWVFGDGEDEKKNLTVIDADGRWVTPGLIDIHSHLGLFSVPAMSGAYELDSHKGPVLPWLRSIDGFHTYDEGIKLAIAGGVTSVQVLAGSANPIGKNTSTFRFIA</sequence>
<dbReference type="SUPFAM" id="SSF51338">
    <property type="entry name" value="Composite domain of metallo-dependent hydrolases"/>
    <property type="match status" value="2"/>
</dbReference>
<evidence type="ECO:0008006" key="4">
    <source>
        <dbReference type="Google" id="ProtNLM"/>
    </source>
</evidence>
<evidence type="ECO:0000313" key="3">
    <source>
        <dbReference type="Proteomes" id="UP001498398"/>
    </source>
</evidence>
<dbReference type="Gene3D" id="3.20.20.140">
    <property type="entry name" value="Metal-dependent hydrolases"/>
    <property type="match status" value="1"/>
</dbReference>
<dbReference type="PANTHER" id="PTHR43668:SF5">
    <property type="entry name" value="AMIDOHYDROLASE 3 DOMAIN-CONTAINING PROTEIN"/>
    <property type="match status" value="1"/>
</dbReference>
<evidence type="ECO:0000313" key="2">
    <source>
        <dbReference type="EMBL" id="KAK7470468.1"/>
    </source>
</evidence>
<comment type="caution">
    <text evidence="2">The sequence shown here is derived from an EMBL/GenBank/DDBJ whole genome shotgun (WGS) entry which is preliminary data.</text>
</comment>
<dbReference type="InterPro" id="IPR050138">
    <property type="entry name" value="DHOase/Allantoinase_Hydrolase"/>
</dbReference>
<feature type="transmembrane region" description="Helical" evidence="1">
    <location>
        <begin position="32"/>
        <end position="51"/>
    </location>
</feature>